<evidence type="ECO:0000313" key="3">
    <source>
        <dbReference type="EMBL" id="KAI5339351.1"/>
    </source>
</evidence>
<protein>
    <recommendedName>
        <fullName evidence="2">Integrase catalytic domain-containing protein</fullName>
    </recommendedName>
</protein>
<dbReference type="InterPro" id="IPR036397">
    <property type="entry name" value="RNaseH_sf"/>
</dbReference>
<evidence type="ECO:0000256" key="1">
    <source>
        <dbReference type="SAM" id="MobiDB-lite"/>
    </source>
</evidence>
<dbReference type="GO" id="GO:0015074">
    <property type="term" value="P:DNA integration"/>
    <property type="evidence" value="ECO:0007669"/>
    <property type="project" value="InterPro"/>
</dbReference>
<reference evidence="3 4" key="1">
    <citation type="journal article" date="2022" name="G3 (Bethesda)">
        <title>Whole-genome sequence and methylome profiling of the almond [Prunus dulcis (Mill.) D.A. Webb] cultivar 'Nonpareil'.</title>
        <authorList>
            <person name="D'Amico-Willman K.M."/>
            <person name="Ouma W.Z."/>
            <person name="Meulia T."/>
            <person name="Sideli G.M."/>
            <person name="Gradziel T.M."/>
            <person name="Fresnedo-Ramirez J."/>
        </authorList>
    </citation>
    <scope>NUCLEOTIDE SEQUENCE [LARGE SCALE GENOMIC DNA]</scope>
    <source>
        <strain evidence="3">Clone GOH B32 T37-40</strain>
    </source>
</reference>
<dbReference type="InterPro" id="IPR001584">
    <property type="entry name" value="Integrase_cat-core"/>
</dbReference>
<dbReference type="GO" id="GO:0003676">
    <property type="term" value="F:nucleic acid binding"/>
    <property type="evidence" value="ECO:0007669"/>
    <property type="project" value="InterPro"/>
</dbReference>
<feature type="domain" description="Integrase catalytic" evidence="2">
    <location>
        <begin position="160"/>
        <end position="264"/>
    </location>
</feature>
<dbReference type="InterPro" id="IPR012337">
    <property type="entry name" value="RNaseH-like_sf"/>
</dbReference>
<dbReference type="Gene3D" id="3.30.420.10">
    <property type="entry name" value="Ribonuclease H-like superfamily/Ribonuclease H"/>
    <property type="match status" value="1"/>
</dbReference>
<accession>A0AAD4ZB69</accession>
<keyword evidence="4" id="KW-1185">Reference proteome</keyword>
<dbReference type="EMBL" id="JAJFAZ020000003">
    <property type="protein sequence ID" value="KAI5339351.1"/>
    <property type="molecule type" value="Genomic_DNA"/>
</dbReference>
<name>A0AAD4ZB69_PRUDU</name>
<feature type="compositionally biased region" description="Basic residues" evidence="1">
    <location>
        <begin position="25"/>
        <end position="34"/>
    </location>
</feature>
<sequence length="264" mass="30736">MSKARREGGKRHRKRKQAIEVGQNPRRKRKRRKVASNVVQPIIGRGTTRFGKRRKPRGKEAQDSQRIIGGNAGDLQPNKLYKLISTTIVWGAAVSVNQGIEDKTELWHHRLRHISQKELQELHKQGLLEDVSSCKLDFCEYCVLGKQRKVSFTSNSADNRSKEQLSYIHSDVWGPAPTKSNGGVRYFVTFMDDFSRKVWVYFMKQKSEIFAKFKEWKTEIENQTGRKIKYLRSDNGGEYTINEFTDYCKQEGIIRHFTVKKNPQ</sequence>
<gene>
    <name evidence="3" type="ORF">L3X38_018623</name>
</gene>
<dbReference type="SUPFAM" id="SSF53098">
    <property type="entry name" value="Ribonuclease H-like"/>
    <property type="match status" value="1"/>
</dbReference>
<comment type="caution">
    <text evidence="3">The sequence shown here is derived from an EMBL/GenBank/DDBJ whole genome shotgun (WGS) entry which is preliminary data.</text>
</comment>
<dbReference type="Pfam" id="PF00665">
    <property type="entry name" value="rve"/>
    <property type="match status" value="1"/>
</dbReference>
<dbReference type="PROSITE" id="PS50994">
    <property type="entry name" value="INTEGRASE"/>
    <property type="match status" value="1"/>
</dbReference>
<feature type="region of interest" description="Disordered" evidence="1">
    <location>
        <begin position="1"/>
        <end position="71"/>
    </location>
</feature>
<dbReference type="AlphaFoldDB" id="A0AAD4ZB69"/>
<evidence type="ECO:0000259" key="2">
    <source>
        <dbReference type="PROSITE" id="PS50994"/>
    </source>
</evidence>
<dbReference type="Pfam" id="PF13976">
    <property type="entry name" value="gag_pre-integrs"/>
    <property type="match status" value="1"/>
</dbReference>
<dbReference type="PANTHER" id="PTHR42648">
    <property type="entry name" value="TRANSPOSASE, PUTATIVE-RELATED"/>
    <property type="match status" value="1"/>
</dbReference>
<dbReference type="PANTHER" id="PTHR42648:SF28">
    <property type="entry name" value="TRANSPOSON-ENCODED PROTEIN WITH RIBONUCLEASE H-LIKE AND RETROVIRUS ZINC FINGER-LIKE DOMAINS"/>
    <property type="match status" value="1"/>
</dbReference>
<dbReference type="InterPro" id="IPR025724">
    <property type="entry name" value="GAG-pre-integrase_dom"/>
</dbReference>
<organism evidence="3 4">
    <name type="scientific">Prunus dulcis</name>
    <name type="common">Almond</name>
    <name type="synonym">Amygdalus dulcis</name>
    <dbReference type="NCBI Taxonomy" id="3755"/>
    <lineage>
        <taxon>Eukaryota</taxon>
        <taxon>Viridiplantae</taxon>
        <taxon>Streptophyta</taxon>
        <taxon>Embryophyta</taxon>
        <taxon>Tracheophyta</taxon>
        <taxon>Spermatophyta</taxon>
        <taxon>Magnoliopsida</taxon>
        <taxon>eudicotyledons</taxon>
        <taxon>Gunneridae</taxon>
        <taxon>Pentapetalae</taxon>
        <taxon>rosids</taxon>
        <taxon>fabids</taxon>
        <taxon>Rosales</taxon>
        <taxon>Rosaceae</taxon>
        <taxon>Amygdaloideae</taxon>
        <taxon>Amygdaleae</taxon>
        <taxon>Prunus</taxon>
    </lineage>
</organism>
<proteinExistence type="predicted"/>
<dbReference type="Proteomes" id="UP001054821">
    <property type="component" value="Chromosome 3"/>
</dbReference>
<dbReference type="InterPro" id="IPR039537">
    <property type="entry name" value="Retrotran_Ty1/copia-like"/>
</dbReference>
<evidence type="ECO:0000313" key="4">
    <source>
        <dbReference type="Proteomes" id="UP001054821"/>
    </source>
</evidence>